<evidence type="ECO:0000313" key="2">
    <source>
        <dbReference type="Proteomes" id="UP001374535"/>
    </source>
</evidence>
<name>A0AAQ3RBF7_VIGMU</name>
<organism evidence="1 2">
    <name type="scientific">Vigna mungo</name>
    <name type="common">Black gram</name>
    <name type="synonym">Phaseolus mungo</name>
    <dbReference type="NCBI Taxonomy" id="3915"/>
    <lineage>
        <taxon>Eukaryota</taxon>
        <taxon>Viridiplantae</taxon>
        <taxon>Streptophyta</taxon>
        <taxon>Embryophyta</taxon>
        <taxon>Tracheophyta</taxon>
        <taxon>Spermatophyta</taxon>
        <taxon>Magnoliopsida</taxon>
        <taxon>eudicotyledons</taxon>
        <taxon>Gunneridae</taxon>
        <taxon>Pentapetalae</taxon>
        <taxon>rosids</taxon>
        <taxon>fabids</taxon>
        <taxon>Fabales</taxon>
        <taxon>Fabaceae</taxon>
        <taxon>Papilionoideae</taxon>
        <taxon>50 kb inversion clade</taxon>
        <taxon>NPAAA clade</taxon>
        <taxon>indigoferoid/millettioid clade</taxon>
        <taxon>Phaseoleae</taxon>
        <taxon>Vigna</taxon>
    </lineage>
</organism>
<keyword evidence="2" id="KW-1185">Reference proteome</keyword>
<reference evidence="1 2" key="1">
    <citation type="journal article" date="2023" name="Life. Sci Alliance">
        <title>Evolutionary insights into 3D genome organization and epigenetic landscape of Vigna mungo.</title>
        <authorList>
            <person name="Junaid A."/>
            <person name="Singh B."/>
            <person name="Bhatia S."/>
        </authorList>
    </citation>
    <scope>NUCLEOTIDE SEQUENCE [LARGE SCALE GENOMIC DNA]</scope>
    <source>
        <strain evidence="1">Urdbean</strain>
    </source>
</reference>
<gene>
    <name evidence="1" type="ORF">V8G54_035712</name>
</gene>
<protein>
    <submittedName>
        <fullName evidence="1">Uncharacterized protein</fullName>
    </submittedName>
</protein>
<feature type="non-terminal residue" evidence="1">
    <location>
        <position position="1"/>
    </location>
</feature>
<accession>A0AAQ3RBF7</accession>
<evidence type="ECO:0000313" key="1">
    <source>
        <dbReference type="EMBL" id="WVY90198.1"/>
    </source>
</evidence>
<proteinExistence type="predicted"/>
<dbReference type="Proteomes" id="UP001374535">
    <property type="component" value="Chromosome 11"/>
</dbReference>
<dbReference type="AlphaFoldDB" id="A0AAQ3RBF7"/>
<dbReference type="EMBL" id="CP144690">
    <property type="protein sequence ID" value="WVY90198.1"/>
    <property type="molecule type" value="Genomic_DNA"/>
</dbReference>
<sequence>SSEVTTAIDAAPRSSPHGYAHRIVIGFRNKNRGVKTRVIVRVYDLTRDFNNIASGAPLHTKRFFDMHLLLLILDGVFDIWNNASQQIISIFCPKSSLAPSIPMVKQSFSLNFAPLHSLSSYPFLQSQNLGFPAGALHAVSFVHKEVCSSSWRIRSSKSSNTAELEEDHEVRAQVTVRRKKLAVFVSGGG</sequence>